<reference evidence="7" key="1">
    <citation type="journal article" date="2013" name="Genome Announc.">
        <title>Draft genome sequence of the basidiomycetous yeast-like fungus Pseudozyma hubeiensis SY62, which produces an abundant amount of the biosurfactant mannosylerythritol lipids.</title>
        <authorList>
            <person name="Konishi M."/>
            <person name="Hatada Y."/>
            <person name="Horiuchi J."/>
        </authorList>
    </citation>
    <scope>NUCLEOTIDE SEQUENCE [LARGE SCALE GENOMIC DNA]</scope>
    <source>
        <strain evidence="7">SY62</strain>
    </source>
</reference>
<dbReference type="eggNOG" id="KOG3228">
    <property type="taxonomic scope" value="Eukaryota"/>
</dbReference>
<evidence type="ECO:0000256" key="3">
    <source>
        <dbReference type="ARBA" id="ARBA00022664"/>
    </source>
</evidence>
<dbReference type="Pfam" id="PF04889">
    <property type="entry name" value="Cwf_Cwc_15"/>
    <property type="match status" value="1"/>
</dbReference>
<dbReference type="RefSeq" id="XP_012189641.1">
    <property type="nucleotide sequence ID" value="XM_012334251.1"/>
</dbReference>
<evidence type="ECO:0000256" key="1">
    <source>
        <dbReference type="ARBA" id="ARBA00003777"/>
    </source>
</evidence>
<dbReference type="EMBL" id="DF238800">
    <property type="protein sequence ID" value="GAC96054.1"/>
    <property type="molecule type" value="Genomic_DNA"/>
</dbReference>
<dbReference type="Proteomes" id="UP000014071">
    <property type="component" value="Unassembled WGS sequence"/>
</dbReference>
<feature type="compositionally biased region" description="Acidic residues" evidence="5">
    <location>
        <begin position="170"/>
        <end position="184"/>
    </location>
</feature>
<keyword evidence="7" id="KW-1185">Reference proteome</keyword>
<protein>
    <submittedName>
        <fullName evidence="6">Uncharacterized protein</fullName>
    </submittedName>
</protein>
<dbReference type="PANTHER" id="PTHR12718:SF2">
    <property type="entry name" value="SPLICEOSOME-ASSOCIATED PROTEIN CWC15 HOMOLOG"/>
    <property type="match status" value="1"/>
</dbReference>
<evidence type="ECO:0000313" key="6">
    <source>
        <dbReference type="EMBL" id="GAC96054.1"/>
    </source>
</evidence>
<dbReference type="InterPro" id="IPR006973">
    <property type="entry name" value="Cwf_Cwc_15"/>
</dbReference>
<feature type="compositionally biased region" description="Low complexity" evidence="5">
    <location>
        <begin position="160"/>
        <end position="169"/>
    </location>
</feature>
<name>R9P426_PSEHS</name>
<keyword evidence="3" id="KW-0507">mRNA processing</keyword>
<feature type="compositionally biased region" description="Acidic residues" evidence="5">
    <location>
        <begin position="137"/>
        <end position="147"/>
    </location>
</feature>
<dbReference type="GO" id="GO:0003723">
    <property type="term" value="F:RNA binding"/>
    <property type="evidence" value="ECO:0007669"/>
    <property type="project" value="TreeGrafter"/>
</dbReference>
<keyword evidence="4" id="KW-0508">mRNA splicing</keyword>
<dbReference type="HOGENOM" id="CLU_068312_0_0_1"/>
<evidence type="ECO:0000256" key="2">
    <source>
        <dbReference type="ARBA" id="ARBA00006644"/>
    </source>
</evidence>
<evidence type="ECO:0000256" key="4">
    <source>
        <dbReference type="ARBA" id="ARBA00023187"/>
    </source>
</evidence>
<proteinExistence type="inferred from homology"/>
<dbReference type="AlphaFoldDB" id="R9P426"/>
<feature type="region of interest" description="Disordered" evidence="5">
    <location>
        <begin position="1"/>
        <end position="184"/>
    </location>
</feature>
<dbReference type="GeneID" id="24108920"/>
<organism evidence="6 7">
    <name type="scientific">Pseudozyma hubeiensis (strain SY62)</name>
    <name type="common">Yeast</name>
    <dbReference type="NCBI Taxonomy" id="1305764"/>
    <lineage>
        <taxon>Eukaryota</taxon>
        <taxon>Fungi</taxon>
        <taxon>Dikarya</taxon>
        <taxon>Basidiomycota</taxon>
        <taxon>Ustilaginomycotina</taxon>
        <taxon>Ustilaginomycetes</taxon>
        <taxon>Ustilaginales</taxon>
        <taxon>Ustilaginaceae</taxon>
        <taxon>Pseudozyma</taxon>
    </lineage>
</organism>
<evidence type="ECO:0000256" key="5">
    <source>
        <dbReference type="SAM" id="MobiDB-lite"/>
    </source>
</evidence>
<comment type="similarity">
    <text evidence="2">Belongs to the CWC15 family.</text>
</comment>
<feature type="compositionally biased region" description="Basic and acidic residues" evidence="5">
    <location>
        <begin position="119"/>
        <end position="136"/>
    </location>
</feature>
<feature type="compositionally biased region" description="Low complexity" evidence="5">
    <location>
        <begin position="42"/>
        <end position="62"/>
    </location>
</feature>
<comment type="function">
    <text evidence="1">Involved in pre-mRNA splicing.</text>
</comment>
<evidence type="ECO:0000313" key="7">
    <source>
        <dbReference type="Proteomes" id="UP000014071"/>
    </source>
</evidence>
<dbReference type="PANTHER" id="PTHR12718">
    <property type="entry name" value="CELL CYCLE CONTROL PROTEIN CWF15"/>
    <property type="match status" value="1"/>
</dbReference>
<dbReference type="STRING" id="1305764.R9P426"/>
<feature type="compositionally biased region" description="Basic and acidic residues" evidence="5">
    <location>
        <begin position="74"/>
        <end position="90"/>
    </location>
</feature>
<gene>
    <name evidence="6" type="ORF">PHSY_003633</name>
</gene>
<dbReference type="OrthoDB" id="30179at2759"/>
<sequence>MSTAHRPTFAAAKGRESKFHNSQRRSHFSLPQHTKLKFRQPAQSASASSSSSIAPDSSSNVSVAPSIAGPSVTKRRDLKRELEVAEWEAKNKRRAKQGLEPLPLPASRADEGVEEDDEDGKRRREAIAKAIELDRDSNDDDDDDESVSSDNPSEAKPPNDDASASSSSESDSESGSDSGSEDEQTQLLLELEKIKAERLAEKTRLAHLNAATETLSRQDEIARGNPLLNLQNAFQRDTPQPLATEDSPNFAVSKRWDHDVIFKNQASAAGNTGRQDGKGGFVNDLTRSEFHRKFMHRYIK</sequence>
<dbReference type="GO" id="GO:0071013">
    <property type="term" value="C:catalytic step 2 spliceosome"/>
    <property type="evidence" value="ECO:0007669"/>
    <property type="project" value="TreeGrafter"/>
</dbReference>
<dbReference type="GO" id="GO:0045292">
    <property type="term" value="P:mRNA cis splicing, via spliceosome"/>
    <property type="evidence" value="ECO:0007669"/>
    <property type="project" value="TreeGrafter"/>
</dbReference>
<accession>R9P426</accession>